<dbReference type="GO" id="GO:0097588">
    <property type="term" value="P:archaeal or bacterial-type flagellum-dependent cell motility"/>
    <property type="evidence" value="ECO:0007669"/>
    <property type="project" value="InterPro"/>
</dbReference>
<dbReference type="AlphaFoldDB" id="A0A3A6PT53"/>
<dbReference type="GO" id="GO:0005198">
    <property type="term" value="F:structural molecule activity"/>
    <property type="evidence" value="ECO:0007669"/>
    <property type="project" value="InterPro"/>
</dbReference>
<evidence type="ECO:0000256" key="1">
    <source>
        <dbReference type="ARBA" id="ARBA00004618"/>
    </source>
</evidence>
<evidence type="ECO:0000256" key="3">
    <source>
        <dbReference type="ARBA" id="ARBA00022440"/>
    </source>
</evidence>
<keyword evidence="6" id="KW-0966">Cell projection</keyword>
<dbReference type="NCBIfam" id="TIGR02537">
    <property type="entry name" value="arch_flag_Nterm"/>
    <property type="match status" value="1"/>
</dbReference>
<comment type="function">
    <text evidence="4">Flagellin is the subunit protein which polymerizes to form the filaments of archaeal flagella.</text>
</comment>
<keyword evidence="3 4" id="KW-0974">Archaeal flagellum</keyword>
<dbReference type="Pfam" id="PF01917">
    <property type="entry name" value="Flagellin_arch-type"/>
    <property type="match status" value="1"/>
</dbReference>
<comment type="similarity">
    <text evidence="2 4">Belongs to the archaeal flagellin family.</text>
</comment>
<comment type="caution">
    <text evidence="6">The sequence shown here is derived from an EMBL/GenBank/DDBJ whole genome shotgun (WGS) entry which is preliminary data.</text>
</comment>
<dbReference type="GO" id="GO:0097589">
    <property type="term" value="C:archaeal-type flagellum"/>
    <property type="evidence" value="ECO:0007669"/>
    <property type="project" value="UniProtKB-SubCell"/>
</dbReference>
<dbReference type="OrthoDB" id="102632at2157"/>
<evidence type="ECO:0000313" key="7">
    <source>
        <dbReference type="Proteomes" id="UP000276588"/>
    </source>
</evidence>
<name>A0A3A6PT53_9EURY</name>
<keyword evidence="6" id="KW-0969">Cilium</keyword>
<evidence type="ECO:0000256" key="2">
    <source>
        <dbReference type="ARBA" id="ARBA00010256"/>
    </source>
</evidence>
<dbReference type="PANTHER" id="PTHR35903">
    <property type="entry name" value="FLAGELLIN B1"/>
    <property type="match status" value="1"/>
</dbReference>
<accession>A0A3A6PT53</accession>
<keyword evidence="7" id="KW-1185">Reference proteome</keyword>
<dbReference type="InterPro" id="IPR002774">
    <property type="entry name" value="Flagellin_arc-type"/>
</dbReference>
<dbReference type="PANTHER" id="PTHR35903:SF1">
    <property type="entry name" value="FLAGELLIN B1"/>
    <property type="match status" value="1"/>
</dbReference>
<dbReference type="InterPro" id="IPR013373">
    <property type="entry name" value="Flagellin/pilin_N_arc"/>
</dbReference>
<dbReference type="RefSeq" id="WP_120102941.1">
    <property type="nucleotide sequence ID" value="NZ_QKNY01000013.1"/>
</dbReference>
<keyword evidence="6" id="KW-0282">Flagellum</keyword>
<evidence type="ECO:0000256" key="5">
    <source>
        <dbReference type="SAM" id="MobiDB-lite"/>
    </source>
</evidence>
<comment type="subcellular location">
    <subcellularLocation>
        <location evidence="1 4">Archaeal flagellum</location>
    </subcellularLocation>
</comment>
<proteinExistence type="inferred from homology"/>
<evidence type="ECO:0000313" key="6">
    <source>
        <dbReference type="EMBL" id="RJX42689.1"/>
    </source>
</evidence>
<sequence>MFSTGSRGQVGTGTLIVFISVVLVAGAAAGVVTNTAGFLQFQSEETSESSTAEVSDRLEVAYSIGVVDSDSAETELQQLELIVGPAPDATAIDLDNTTVQFQSPDRATTLVSDGATGTGPTFRVEPLQGDTDDNVLSDPGDRSKLVIPLDGDTTALEPLRRGEEVAVTLTTPSGATTHVQHTVPPADPNDRAVKL</sequence>
<feature type="region of interest" description="Disordered" evidence="5">
    <location>
        <begin position="175"/>
        <end position="195"/>
    </location>
</feature>
<dbReference type="EMBL" id="QKNY01000013">
    <property type="protein sequence ID" value="RJX42689.1"/>
    <property type="molecule type" value="Genomic_DNA"/>
</dbReference>
<reference evidence="6 7" key="1">
    <citation type="submission" date="2018-06" db="EMBL/GenBank/DDBJ databases">
        <title>Halonotius sp. F13-13 a new haloarchaeeon isolated from a solar saltern from Isla Cristina, Huelva, Spain.</title>
        <authorList>
            <person name="Duran-Viseras A."/>
            <person name="Sanchez-Porro C."/>
            <person name="Ventosa A."/>
        </authorList>
    </citation>
    <scope>NUCLEOTIDE SEQUENCE [LARGE SCALE GENOMIC DNA]</scope>
    <source>
        <strain evidence="6 7">F13-13</strain>
    </source>
</reference>
<organism evidence="6 7">
    <name type="scientific">Halonotius aquaticus</name>
    <dbReference type="NCBI Taxonomy" id="2216978"/>
    <lineage>
        <taxon>Archaea</taxon>
        <taxon>Methanobacteriati</taxon>
        <taxon>Methanobacteriota</taxon>
        <taxon>Stenosarchaea group</taxon>
        <taxon>Halobacteria</taxon>
        <taxon>Halobacteriales</taxon>
        <taxon>Haloferacaceae</taxon>
        <taxon>Halonotius</taxon>
    </lineage>
</organism>
<evidence type="ECO:0000256" key="4">
    <source>
        <dbReference type="RuleBase" id="RU361282"/>
    </source>
</evidence>
<gene>
    <name evidence="6" type="ORF">DM826_08310</name>
</gene>
<protein>
    <recommendedName>
        <fullName evidence="4">Flagellin</fullName>
    </recommendedName>
</protein>
<dbReference type="Proteomes" id="UP000276588">
    <property type="component" value="Unassembled WGS sequence"/>
</dbReference>